<dbReference type="EMBL" id="CP065956">
    <property type="protein sequence ID" value="QSR86131.1"/>
    <property type="molecule type" value="Genomic_DNA"/>
</dbReference>
<sequence length="203" mass="22515">MKAMTLANWITLFRIFSLPLILAFLAQYEKGDEMNQPDEKFRAGSFIFFLLAALSDGLDGYLARNCGQKSKLGAILDPLADKLLLFVMLFSLATINASKIAKIPLWLPLLIASRDLLLLLGLLYFKAAHKEIEIHPHWTGKVATFSSFTLIGFSLLGTSFLSAISVYLCALFVIASTLVYFFRGIKYILDQVGRSVPSTPKKG</sequence>
<evidence type="ECO:0000313" key="17">
    <source>
        <dbReference type="EMBL" id="QSR86131.1"/>
    </source>
</evidence>
<evidence type="ECO:0000256" key="6">
    <source>
        <dbReference type="ARBA" id="ARBA00022516"/>
    </source>
</evidence>
<dbReference type="InterPro" id="IPR004570">
    <property type="entry name" value="Phosphatidylglycerol_P_synth"/>
</dbReference>
<evidence type="ECO:0000256" key="8">
    <source>
        <dbReference type="ARBA" id="ARBA00022692"/>
    </source>
</evidence>
<evidence type="ECO:0000256" key="3">
    <source>
        <dbReference type="ARBA" id="ARBA00010441"/>
    </source>
</evidence>
<evidence type="ECO:0000256" key="1">
    <source>
        <dbReference type="ARBA" id="ARBA00004141"/>
    </source>
</evidence>
<keyword evidence="11 16" id="KW-0472">Membrane</keyword>
<dbReference type="Pfam" id="PF01066">
    <property type="entry name" value="CDP-OH_P_transf"/>
    <property type="match status" value="1"/>
</dbReference>
<comment type="pathway">
    <text evidence="2">Phospholipid metabolism; phosphatidylglycerol biosynthesis; phosphatidylglycerol from CDP-diacylglycerol: step 1/2.</text>
</comment>
<keyword evidence="8 16" id="KW-0812">Transmembrane</keyword>
<keyword evidence="18" id="KW-1185">Reference proteome</keyword>
<dbReference type="InterPro" id="IPR050324">
    <property type="entry name" value="CDP-alcohol_PTase-I"/>
</dbReference>
<evidence type="ECO:0000256" key="2">
    <source>
        <dbReference type="ARBA" id="ARBA00005042"/>
    </source>
</evidence>
<dbReference type="Gene3D" id="1.20.120.1760">
    <property type="match status" value="1"/>
</dbReference>
<feature type="transmembrane region" description="Helical" evidence="16">
    <location>
        <begin position="164"/>
        <end position="182"/>
    </location>
</feature>
<dbReference type="InterPro" id="IPR048254">
    <property type="entry name" value="CDP_ALCOHOL_P_TRANSF_CS"/>
</dbReference>
<keyword evidence="6" id="KW-0444">Lipid biosynthesis</keyword>
<keyword evidence="13" id="KW-1208">Phospholipid metabolism</keyword>
<organism evidence="17 18">
    <name type="scientific">Candidatus Methylacidiphilum infernorum</name>
    <dbReference type="NCBI Taxonomy" id="511746"/>
    <lineage>
        <taxon>Bacteria</taxon>
        <taxon>Pseudomonadati</taxon>
        <taxon>Verrucomicrobiota</taxon>
        <taxon>Methylacidiphilae</taxon>
        <taxon>Methylacidiphilales</taxon>
        <taxon>Methylacidiphilaceae</taxon>
        <taxon>Methylacidiphilum (ex Ratnadevi et al. 2023)</taxon>
    </lineage>
</organism>
<evidence type="ECO:0000256" key="16">
    <source>
        <dbReference type="SAM" id="Phobius"/>
    </source>
</evidence>
<gene>
    <name evidence="17" type="ORF">EM20IM_06365</name>
</gene>
<evidence type="ECO:0000256" key="9">
    <source>
        <dbReference type="ARBA" id="ARBA00022989"/>
    </source>
</evidence>
<evidence type="ECO:0000313" key="18">
    <source>
        <dbReference type="Proteomes" id="UP000663088"/>
    </source>
</evidence>
<dbReference type="InterPro" id="IPR000462">
    <property type="entry name" value="CDP-OH_P_trans"/>
</dbReference>
<protein>
    <recommendedName>
        <fullName evidence="5">CDP-diacylglycerol--glycerol-3-phosphate 3-phosphatidyltransferase</fullName>
        <ecNumber evidence="4">2.7.8.5</ecNumber>
    </recommendedName>
</protein>
<feature type="transmembrane region" description="Helical" evidence="16">
    <location>
        <begin position="106"/>
        <end position="126"/>
    </location>
</feature>
<reference evidence="17 18" key="1">
    <citation type="submission" date="2020-12" db="EMBL/GenBank/DDBJ databases">
        <authorList>
            <person name="Awala S.I."/>
            <person name="Gwak J.-H."/>
            <person name="Kim S.-J."/>
            <person name="Rhee S.-K."/>
        </authorList>
    </citation>
    <scope>NUCLEOTIDE SEQUENCE [LARGE SCALE GENOMIC DNA]</scope>
    <source>
        <strain evidence="17 18">IT5</strain>
    </source>
</reference>
<dbReference type="Proteomes" id="UP000663088">
    <property type="component" value="Chromosome"/>
</dbReference>
<name>A0ABX7PTZ2_9BACT</name>
<evidence type="ECO:0000256" key="15">
    <source>
        <dbReference type="RuleBase" id="RU003750"/>
    </source>
</evidence>
<dbReference type="PANTHER" id="PTHR14269:SF11">
    <property type="entry name" value="CDP-DIACYLGLYCEROL--GLYCEROL-3-PHOSPHATE 3-PHOSPHATIDYLTRANSFERASE"/>
    <property type="match status" value="1"/>
</dbReference>
<evidence type="ECO:0000256" key="10">
    <source>
        <dbReference type="ARBA" id="ARBA00023098"/>
    </source>
</evidence>
<proteinExistence type="inferred from homology"/>
<keyword evidence="12" id="KW-0594">Phospholipid biosynthesis</keyword>
<keyword evidence="10" id="KW-0443">Lipid metabolism</keyword>
<comment type="similarity">
    <text evidence="3 15">Belongs to the CDP-alcohol phosphatidyltransferase class-I family.</text>
</comment>
<dbReference type="PIRSF" id="PIRSF000847">
    <property type="entry name" value="Phos_ph_gly_syn"/>
    <property type="match status" value="1"/>
</dbReference>
<keyword evidence="9 16" id="KW-1133">Transmembrane helix</keyword>
<evidence type="ECO:0000256" key="5">
    <source>
        <dbReference type="ARBA" id="ARBA00014944"/>
    </source>
</evidence>
<keyword evidence="7 15" id="KW-0808">Transferase</keyword>
<dbReference type="EC" id="2.7.8.5" evidence="4"/>
<evidence type="ECO:0000256" key="11">
    <source>
        <dbReference type="ARBA" id="ARBA00023136"/>
    </source>
</evidence>
<feature type="transmembrane region" description="Helical" evidence="16">
    <location>
        <begin position="41"/>
        <end position="62"/>
    </location>
</feature>
<evidence type="ECO:0000256" key="12">
    <source>
        <dbReference type="ARBA" id="ARBA00023209"/>
    </source>
</evidence>
<evidence type="ECO:0000256" key="14">
    <source>
        <dbReference type="ARBA" id="ARBA00048586"/>
    </source>
</evidence>
<dbReference type="InterPro" id="IPR043130">
    <property type="entry name" value="CDP-OH_PTrfase_TM_dom"/>
</dbReference>
<comment type="subcellular location">
    <subcellularLocation>
        <location evidence="1">Membrane</location>
        <topology evidence="1">Multi-pass membrane protein</topology>
    </subcellularLocation>
</comment>
<accession>A0ABX7PTZ2</accession>
<comment type="catalytic activity">
    <reaction evidence="14">
        <text>a CDP-1,2-diacyl-sn-glycerol + sn-glycerol 3-phosphate = a 1,2-diacyl-sn-glycero-3-phospho-(1'-sn-glycero-3'-phosphate) + CMP + H(+)</text>
        <dbReference type="Rhea" id="RHEA:12593"/>
        <dbReference type="ChEBI" id="CHEBI:15378"/>
        <dbReference type="ChEBI" id="CHEBI:57597"/>
        <dbReference type="ChEBI" id="CHEBI:58332"/>
        <dbReference type="ChEBI" id="CHEBI:60110"/>
        <dbReference type="ChEBI" id="CHEBI:60377"/>
        <dbReference type="EC" id="2.7.8.5"/>
    </reaction>
</comment>
<evidence type="ECO:0000256" key="4">
    <source>
        <dbReference type="ARBA" id="ARBA00013170"/>
    </source>
</evidence>
<evidence type="ECO:0000256" key="7">
    <source>
        <dbReference type="ARBA" id="ARBA00022679"/>
    </source>
</evidence>
<dbReference type="PROSITE" id="PS00379">
    <property type="entry name" value="CDP_ALCOHOL_P_TRANSF"/>
    <property type="match status" value="1"/>
</dbReference>
<evidence type="ECO:0000256" key="13">
    <source>
        <dbReference type="ARBA" id="ARBA00023264"/>
    </source>
</evidence>
<dbReference type="PANTHER" id="PTHR14269">
    <property type="entry name" value="CDP-DIACYLGLYCEROL--GLYCEROL-3-PHOSPHATE 3-PHOSPHATIDYLTRANSFERASE-RELATED"/>
    <property type="match status" value="1"/>
</dbReference>